<dbReference type="InterPro" id="IPR015701">
    <property type="entry name" value="FNR"/>
</dbReference>
<dbReference type="InterPro" id="IPR039261">
    <property type="entry name" value="FNR_nucleotide-bd"/>
</dbReference>
<keyword evidence="7" id="KW-0560">Oxidoreductase</keyword>
<evidence type="ECO:0000256" key="7">
    <source>
        <dbReference type="ARBA" id="ARBA00023002"/>
    </source>
</evidence>
<keyword evidence="5" id="KW-0274">FAD</keyword>
<dbReference type="AlphaFoldDB" id="A0AAD9GDB0"/>
<dbReference type="Gene3D" id="2.40.30.10">
    <property type="entry name" value="Translation factors"/>
    <property type="match status" value="1"/>
</dbReference>
<feature type="domain" description="FAD-binding FR-type" evidence="9">
    <location>
        <begin position="17"/>
        <end position="143"/>
    </location>
</feature>
<organism evidence="10 11">
    <name type="scientific">Babesia divergens</name>
    <dbReference type="NCBI Taxonomy" id="32595"/>
    <lineage>
        <taxon>Eukaryota</taxon>
        <taxon>Sar</taxon>
        <taxon>Alveolata</taxon>
        <taxon>Apicomplexa</taxon>
        <taxon>Aconoidasida</taxon>
        <taxon>Piroplasmida</taxon>
        <taxon>Babesiidae</taxon>
        <taxon>Babesia</taxon>
    </lineage>
</organism>
<dbReference type="PROSITE" id="PS51384">
    <property type="entry name" value="FAD_FR"/>
    <property type="match status" value="1"/>
</dbReference>
<protein>
    <recommendedName>
        <fullName evidence="3">ferredoxin--NADP(+) reductase</fullName>
        <ecNumber evidence="3">1.18.1.2</ecNumber>
    </recommendedName>
</protein>
<dbReference type="GO" id="GO:0004324">
    <property type="term" value="F:ferredoxin-NADP+ reductase activity"/>
    <property type="evidence" value="ECO:0007669"/>
    <property type="project" value="UniProtKB-EC"/>
</dbReference>
<dbReference type="PRINTS" id="PR00371">
    <property type="entry name" value="FPNCR"/>
</dbReference>
<evidence type="ECO:0000256" key="4">
    <source>
        <dbReference type="ARBA" id="ARBA00022630"/>
    </source>
</evidence>
<dbReference type="PANTHER" id="PTHR43314">
    <property type="match status" value="1"/>
</dbReference>
<dbReference type="Proteomes" id="UP001195914">
    <property type="component" value="Unassembled WGS sequence"/>
</dbReference>
<evidence type="ECO:0000256" key="3">
    <source>
        <dbReference type="ARBA" id="ARBA00013223"/>
    </source>
</evidence>
<dbReference type="SUPFAM" id="SSF52343">
    <property type="entry name" value="Ferredoxin reductase-like, C-terminal NADP-linked domain"/>
    <property type="match status" value="1"/>
</dbReference>
<evidence type="ECO:0000313" key="10">
    <source>
        <dbReference type="EMBL" id="KAK1936304.1"/>
    </source>
</evidence>
<reference evidence="10" key="2">
    <citation type="submission" date="2021-05" db="EMBL/GenBank/DDBJ databases">
        <authorList>
            <person name="Pain A."/>
        </authorList>
    </citation>
    <scope>NUCLEOTIDE SEQUENCE</scope>
    <source>
        <strain evidence="10">1802A</strain>
    </source>
</reference>
<accession>A0AAD9GDB0</accession>
<dbReference type="InterPro" id="IPR017927">
    <property type="entry name" value="FAD-bd_FR_type"/>
</dbReference>
<evidence type="ECO:0000256" key="1">
    <source>
        <dbReference type="ARBA" id="ARBA00001974"/>
    </source>
</evidence>
<comment type="caution">
    <text evidence="10">The sequence shown here is derived from an EMBL/GenBank/DDBJ whole genome shotgun (WGS) entry which is preliminary data.</text>
</comment>
<evidence type="ECO:0000259" key="9">
    <source>
        <dbReference type="PROSITE" id="PS51384"/>
    </source>
</evidence>
<dbReference type="EMBL" id="JAHBMH010000044">
    <property type="protein sequence ID" value="KAK1936304.1"/>
    <property type="molecule type" value="Genomic_DNA"/>
</dbReference>
<name>A0AAD9GDB0_BABDI</name>
<dbReference type="Pfam" id="PF00175">
    <property type="entry name" value="NAD_binding_1"/>
    <property type="match status" value="1"/>
</dbReference>
<dbReference type="Gene3D" id="3.40.50.80">
    <property type="entry name" value="Nucleotide-binding domain of ferredoxin-NADP reductase (FNR) module"/>
    <property type="match status" value="1"/>
</dbReference>
<gene>
    <name evidence="10" type="ORF">X943_002660</name>
</gene>
<sequence>MFYTYVQIAFHILFTVKSPLDCEIRSVRQIGGNGIDRSFYHIVIDHQGQYSFAPGQYCGILPPGVSSRTNRRHAPRSYSLAPVLNDDGVDGSRCFSLGIRAPIVAPGERERFRDICICSQFLSTAGSGTPVQITGPFGKFVLSPEDLNGETNLLLIATGTGVVPYMGYLDTLLKSHRLGSKHGKILLVFGVQSPDTYLYRAALEKYVSEFYGRLQVLVSYSRHGAESERGYVQDMLLKERRLVQSVCGSDGRSCSIFICGRKSMEKAVLSSLGEVFSQHPDLDCMMSNIKVEVYE</sequence>
<comment type="similarity">
    <text evidence="2">Belongs to the ferredoxin--NADP reductase type 1 family.</text>
</comment>
<reference evidence="10" key="1">
    <citation type="journal article" date="2014" name="Nucleic Acids Res.">
        <title>The evolutionary dynamics of variant antigen genes in Babesia reveal a history of genomic innovation underlying host-parasite interaction.</title>
        <authorList>
            <person name="Jackson A.P."/>
            <person name="Otto T.D."/>
            <person name="Darby A."/>
            <person name="Ramaprasad A."/>
            <person name="Xia D."/>
            <person name="Echaide I.E."/>
            <person name="Farber M."/>
            <person name="Gahlot S."/>
            <person name="Gamble J."/>
            <person name="Gupta D."/>
            <person name="Gupta Y."/>
            <person name="Jackson L."/>
            <person name="Malandrin L."/>
            <person name="Malas T.B."/>
            <person name="Moussa E."/>
            <person name="Nair M."/>
            <person name="Reid A.J."/>
            <person name="Sanders M."/>
            <person name="Sharma J."/>
            <person name="Tracey A."/>
            <person name="Quail M.A."/>
            <person name="Weir W."/>
            <person name="Wastling J.M."/>
            <person name="Hall N."/>
            <person name="Willadsen P."/>
            <person name="Lingelbach K."/>
            <person name="Shiels B."/>
            <person name="Tait A."/>
            <person name="Berriman M."/>
            <person name="Allred D.R."/>
            <person name="Pain A."/>
        </authorList>
    </citation>
    <scope>NUCLEOTIDE SEQUENCE</scope>
    <source>
        <strain evidence="10">1802A</strain>
    </source>
</reference>
<keyword evidence="4" id="KW-0285">Flavoprotein</keyword>
<keyword evidence="11" id="KW-1185">Reference proteome</keyword>
<evidence type="ECO:0000256" key="2">
    <source>
        <dbReference type="ARBA" id="ARBA00008312"/>
    </source>
</evidence>
<dbReference type="InterPro" id="IPR001709">
    <property type="entry name" value="Flavoprot_Pyr_Nucl_cyt_Rdtase"/>
</dbReference>
<comment type="catalytic activity">
    <reaction evidence="8">
        <text>2 reduced [2Fe-2S]-[ferredoxin] + NADP(+) + H(+) = 2 oxidized [2Fe-2S]-[ferredoxin] + NADPH</text>
        <dbReference type="Rhea" id="RHEA:20125"/>
        <dbReference type="Rhea" id="RHEA-COMP:10000"/>
        <dbReference type="Rhea" id="RHEA-COMP:10001"/>
        <dbReference type="ChEBI" id="CHEBI:15378"/>
        <dbReference type="ChEBI" id="CHEBI:33737"/>
        <dbReference type="ChEBI" id="CHEBI:33738"/>
        <dbReference type="ChEBI" id="CHEBI:57783"/>
        <dbReference type="ChEBI" id="CHEBI:58349"/>
        <dbReference type="EC" id="1.18.1.2"/>
    </reaction>
</comment>
<comment type="cofactor">
    <cofactor evidence="1">
        <name>FAD</name>
        <dbReference type="ChEBI" id="CHEBI:57692"/>
    </cofactor>
</comment>
<dbReference type="InterPro" id="IPR001433">
    <property type="entry name" value="OxRdtase_FAD/NAD-bd"/>
</dbReference>
<evidence type="ECO:0000256" key="8">
    <source>
        <dbReference type="ARBA" id="ARBA00047776"/>
    </source>
</evidence>
<proteinExistence type="inferred from homology"/>
<dbReference type="InterPro" id="IPR017938">
    <property type="entry name" value="Riboflavin_synthase-like_b-brl"/>
</dbReference>
<keyword evidence="6" id="KW-0521">NADP</keyword>
<evidence type="ECO:0000256" key="6">
    <source>
        <dbReference type="ARBA" id="ARBA00022857"/>
    </source>
</evidence>
<evidence type="ECO:0000256" key="5">
    <source>
        <dbReference type="ARBA" id="ARBA00022827"/>
    </source>
</evidence>
<evidence type="ECO:0000313" key="11">
    <source>
        <dbReference type="Proteomes" id="UP001195914"/>
    </source>
</evidence>
<dbReference type="SUPFAM" id="SSF63380">
    <property type="entry name" value="Riboflavin synthase domain-like"/>
    <property type="match status" value="1"/>
</dbReference>
<dbReference type="EC" id="1.18.1.2" evidence="3"/>